<evidence type="ECO:0000256" key="1">
    <source>
        <dbReference type="ARBA" id="ARBA00006484"/>
    </source>
</evidence>
<keyword evidence="2" id="KW-0560">Oxidoreductase</keyword>
<dbReference type="PROSITE" id="PS00061">
    <property type="entry name" value="ADH_SHORT"/>
    <property type="match status" value="1"/>
</dbReference>
<dbReference type="InterPro" id="IPR036291">
    <property type="entry name" value="NAD(P)-bd_dom_sf"/>
</dbReference>
<comment type="similarity">
    <text evidence="1">Belongs to the short-chain dehydrogenases/reductases (SDR) family.</text>
</comment>
<reference evidence="4" key="1">
    <citation type="submission" date="2020-05" db="EMBL/GenBank/DDBJ databases">
        <authorList>
            <person name="Chiriac C."/>
            <person name="Salcher M."/>
            <person name="Ghai R."/>
            <person name="Kavagutti S V."/>
        </authorList>
    </citation>
    <scope>NUCLEOTIDE SEQUENCE</scope>
</reference>
<dbReference type="PRINTS" id="PR00080">
    <property type="entry name" value="SDRFAMILY"/>
</dbReference>
<dbReference type="AlphaFoldDB" id="A0A6J6KSL0"/>
<organism evidence="4">
    <name type="scientific">freshwater metagenome</name>
    <dbReference type="NCBI Taxonomy" id="449393"/>
    <lineage>
        <taxon>unclassified sequences</taxon>
        <taxon>metagenomes</taxon>
        <taxon>ecological metagenomes</taxon>
    </lineage>
</organism>
<evidence type="ECO:0000259" key="3">
    <source>
        <dbReference type="SMART" id="SM00822"/>
    </source>
</evidence>
<dbReference type="GO" id="GO:0016491">
    <property type="term" value="F:oxidoreductase activity"/>
    <property type="evidence" value="ECO:0007669"/>
    <property type="project" value="UniProtKB-KW"/>
</dbReference>
<dbReference type="InterPro" id="IPR057326">
    <property type="entry name" value="KR_dom"/>
</dbReference>
<dbReference type="SUPFAM" id="SSF51735">
    <property type="entry name" value="NAD(P)-binding Rossmann-fold domains"/>
    <property type="match status" value="1"/>
</dbReference>
<gene>
    <name evidence="4" type="ORF">UFOPK2214_00698</name>
</gene>
<dbReference type="CDD" id="cd05233">
    <property type="entry name" value="SDR_c"/>
    <property type="match status" value="1"/>
</dbReference>
<sequence length="268" mass="29070">MELSGKHVVVTGGSRGIGENMAREFARRGAKVTVVARNVDALNRVAAEIAGNAVVADLTDDSVVDTLIENIERMHGPIDVLVNNAGLETSTPFAVEDDREIRTVSRVNLEVPLMLTRHVLPGMLARGSGHLVFVSSLAGTAGFPGMSVYGATKAGILNFVNGLSRELKATKVNITVLSPGPVNTDMWDAIEERRSSVQDVVNRFQKLHLIPTADPVKIARRTVNAVARNKPFVRDPKRLSINFWLNHLPTRIANMAAIGIRFDPLKKG</sequence>
<dbReference type="Gene3D" id="3.40.50.720">
    <property type="entry name" value="NAD(P)-binding Rossmann-like Domain"/>
    <property type="match status" value="1"/>
</dbReference>
<dbReference type="InterPro" id="IPR020904">
    <property type="entry name" value="Sc_DH/Rdtase_CS"/>
</dbReference>
<accession>A0A6J6KSL0</accession>
<evidence type="ECO:0000313" key="4">
    <source>
        <dbReference type="EMBL" id="CAB4652601.1"/>
    </source>
</evidence>
<dbReference type="PANTHER" id="PTHR44196:SF1">
    <property type="entry name" value="DEHYDROGENASE_REDUCTASE SDR FAMILY MEMBER 7B"/>
    <property type="match status" value="1"/>
</dbReference>
<name>A0A6J6KSL0_9ZZZZ</name>
<evidence type="ECO:0000256" key="2">
    <source>
        <dbReference type="ARBA" id="ARBA00023002"/>
    </source>
</evidence>
<proteinExistence type="inferred from homology"/>
<dbReference type="EMBL" id="CAEZWJ010000016">
    <property type="protein sequence ID" value="CAB4652601.1"/>
    <property type="molecule type" value="Genomic_DNA"/>
</dbReference>
<dbReference type="GO" id="GO:0016020">
    <property type="term" value="C:membrane"/>
    <property type="evidence" value="ECO:0007669"/>
    <property type="project" value="TreeGrafter"/>
</dbReference>
<protein>
    <submittedName>
        <fullName evidence="4">Unannotated protein</fullName>
    </submittedName>
</protein>
<dbReference type="Pfam" id="PF00106">
    <property type="entry name" value="adh_short"/>
    <property type="match status" value="1"/>
</dbReference>
<dbReference type="PANTHER" id="PTHR44196">
    <property type="entry name" value="DEHYDROGENASE/REDUCTASE SDR FAMILY MEMBER 7B"/>
    <property type="match status" value="1"/>
</dbReference>
<dbReference type="PRINTS" id="PR00081">
    <property type="entry name" value="GDHRDH"/>
</dbReference>
<feature type="domain" description="Ketoreductase" evidence="3">
    <location>
        <begin position="6"/>
        <end position="190"/>
    </location>
</feature>
<dbReference type="SMART" id="SM00822">
    <property type="entry name" value="PKS_KR"/>
    <property type="match status" value="1"/>
</dbReference>
<dbReference type="InterPro" id="IPR002347">
    <property type="entry name" value="SDR_fam"/>
</dbReference>
<dbReference type="PIRSF" id="PIRSF000126">
    <property type="entry name" value="11-beta-HSD1"/>
    <property type="match status" value="1"/>
</dbReference>